<evidence type="ECO:0000313" key="4">
    <source>
        <dbReference type="Proteomes" id="UP001196661"/>
    </source>
</evidence>
<feature type="compositionally biased region" description="Basic and acidic residues" evidence="1">
    <location>
        <begin position="1"/>
        <end position="24"/>
    </location>
</feature>
<keyword evidence="2" id="KW-1133">Transmembrane helix</keyword>
<keyword evidence="2" id="KW-0472">Membrane</keyword>
<proteinExistence type="predicted"/>
<dbReference type="InterPro" id="IPR021855">
    <property type="entry name" value="PAM68-like"/>
</dbReference>
<evidence type="ECO:0000256" key="2">
    <source>
        <dbReference type="SAM" id="Phobius"/>
    </source>
</evidence>
<dbReference type="PANTHER" id="PTHR34575">
    <property type="entry name" value="PROTEIN PAM68, CHLOROPLASTIC"/>
    <property type="match status" value="1"/>
</dbReference>
<accession>A0ABS5Y0P2</accession>
<comment type="caution">
    <text evidence="3">The sequence shown here is derived from an EMBL/GenBank/DDBJ whole genome shotgun (WGS) entry which is preliminary data.</text>
</comment>
<protein>
    <submittedName>
        <fullName evidence="3">PAM68 family protein</fullName>
    </submittedName>
</protein>
<gene>
    <name evidence="3" type="ORF">IXB28_04105</name>
</gene>
<feature type="transmembrane region" description="Helical" evidence="2">
    <location>
        <begin position="76"/>
        <end position="96"/>
    </location>
</feature>
<evidence type="ECO:0000256" key="1">
    <source>
        <dbReference type="SAM" id="MobiDB-lite"/>
    </source>
</evidence>
<dbReference type="EMBL" id="JADOER010000004">
    <property type="protein sequence ID" value="MBT9311378.1"/>
    <property type="molecule type" value="Genomic_DNA"/>
</dbReference>
<dbReference type="RefSeq" id="WP_215617268.1">
    <property type="nucleotide sequence ID" value="NZ_JADOER010000004.1"/>
</dbReference>
<keyword evidence="2" id="KW-0812">Transmembrane</keyword>
<feature type="region of interest" description="Disordered" evidence="1">
    <location>
        <begin position="1"/>
        <end position="60"/>
    </location>
</feature>
<evidence type="ECO:0000313" key="3">
    <source>
        <dbReference type="EMBL" id="MBT9311378.1"/>
    </source>
</evidence>
<dbReference type="PANTHER" id="PTHR34575:SF1">
    <property type="entry name" value="PROTEIN PAM68, CHLOROPLASTIC"/>
    <property type="match status" value="1"/>
</dbReference>
<dbReference type="Proteomes" id="UP001196661">
    <property type="component" value="Unassembled WGS sequence"/>
</dbReference>
<dbReference type="Pfam" id="PF11947">
    <property type="entry name" value="DUF3464"/>
    <property type="match status" value="1"/>
</dbReference>
<feature type="transmembrane region" description="Helical" evidence="2">
    <location>
        <begin position="108"/>
        <end position="129"/>
    </location>
</feature>
<name>A0ABS5Y0P2_9CYAN</name>
<reference evidence="3 4" key="1">
    <citation type="journal article" date="2021" name="Mar. Drugs">
        <title>Genome Reduction and Secondary Metabolism of the Marine Sponge-Associated Cyanobacterium Leptothoe.</title>
        <authorList>
            <person name="Konstantinou D."/>
            <person name="Popin R.V."/>
            <person name="Fewer D.P."/>
            <person name="Sivonen K."/>
            <person name="Gkelis S."/>
        </authorList>
    </citation>
    <scope>NUCLEOTIDE SEQUENCE [LARGE SCALE GENOMIC DNA]</scope>
    <source>
        <strain evidence="3 4">TAU-MAC 1615</strain>
    </source>
</reference>
<keyword evidence="4" id="KW-1185">Reference proteome</keyword>
<sequence>MASNSKRESLPFEPKSNKRLRDQGAEDEAVSSTAKVEPSEADRKQSKSQRKSSASSQENSLGIPEVVSRRMMRRMAVFAGIPTFLGMASFVVAYILLIRNIVEVPNVVVLLVSLAGFGLGTVGLSYGVLSASWQEDTAGSLLGFEEFSVNFRRLIQGLRSKQKPDSSAES</sequence>
<organism evidence="3 4">
    <name type="scientific">Leptothoe kymatousa TAU-MAC 1615</name>
    <dbReference type="NCBI Taxonomy" id="2364775"/>
    <lineage>
        <taxon>Bacteria</taxon>
        <taxon>Bacillati</taxon>
        <taxon>Cyanobacteriota</taxon>
        <taxon>Cyanophyceae</taxon>
        <taxon>Nodosilineales</taxon>
        <taxon>Cymatolegaceae</taxon>
        <taxon>Leptothoe</taxon>
        <taxon>Leptothoe kymatousa</taxon>
    </lineage>
</organism>